<dbReference type="EMBL" id="KI913970">
    <property type="protein sequence ID" value="ETV98281.1"/>
    <property type="molecule type" value="Genomic_DNA"/>
</dbReference>
<accession>A0A024TXC2</accession>
<evidence type="ECO:0000313" key="2">
    <source>
        <dbReference type="EMBL" id="ETV98281.1"/>
    </source>
</evidence>
<dbReference type="GO" id="GO:0046983">
    <property type="term" value="F:protein dimerization activity"/>
    <property type="evidence" value="ECO:0007669"/>
    <property type="project" value="InterPro"/>
</dbReference>
<reference evidence="2" key="1">
    <citation type="submission" date="2013-12" db="EMBL/GenBank/DDBJ databases">
        <title>The Genome Sequence of Aphanomyces invadans NJM9701.</title>
        <authorList>
            <consortium name="The Broad Institute Genomics Platform"/>
            <person name="Russ C."/>
            <person name="Tyler B."/>
            <person name="van West P."/>
            <person name="Dieguez-Uribeondo J."/>
            <person name="Young S.K."/>
            <person name="Zeng Q."/>
            <person name="Gargeya S."/>
            <person name="Fitzgerald M."/>
            <person name="Abouelleil A."/>
            <person name="Alvarado L."/>
            <person name="Chapman S.B."/>
            <person name="Gainer-Dewar J."/>
            <person name="Goldberg J."/>
            <person name="Griggs A."/>
            <person name="Gujja S."/>
            <person name="Hansen M."/>
            <person name="Howarth C."/>
            <person name="Imamovic A."/>
            <person name="Ireland A."/>
            <person name="Larimer J."/>
            <person name="McCowan C."/>
            <person name="Murphy C."/>
            <person name="Pearson M."/>
            <person name="Poon T.W."/>
            <person name="Priest M."/>
            <person name="Roberts A."/>
            <person name="Saif S."/>
            <person name="Shea T."/>
            <person name="Sykes S."/>
            <person name="Wortman J."/>
            <person name="Nusbaum C."/>
            <person name="Birren B."/>
        </authorList>
    </citation>
    <scope>NUCLEOTIDE SEQUENCE [LARGE SCALE GENOMIC DNA]</scope>
    <source>
        <strain evidence="2">NJM9701</strain>
    </source>
</reference>
<sequence length="148" mass="16468">MCVSGTRCATHTADAPVSSGKMWNTHPSFFLYGGAHGLAYLLDPRLIGEGLPWGNRLSLEDILFKFPVDEVPRESWDETRAQTFAVQRTSSAASERSFSTIGFLHSKLRSRLNPKDVDKLTFIKSNLPAFYDYALHDVAEDDPSGSEE</sequence>
<dbReference type="AlphaFoldDB" id="A0A024TXC2"/>
<evidence type="ECO:0000259" key="1">
    <source>
        <dbReference type="Pfam" id="PF05699"/>
    </source>
</evidence>
<organism evidence="2">
    <name type="scientific">Aphanomyces invadans</name>
    <dbReference type="NCBI Taxonomy" id="157072"/>
    <lineage>
        <taxon>Eukaryota</taxon>
        <taxon>Sar</taxon>
        <taxon>Stramenopiles</taxon>
        <taxon>Oomycota</taxon>
        <taxon>Saprolegniomycetes</taxon>
        <taxon>Saprolegniales</taxon>
        <taxon>Verrucalvaceae</taxon>
        <taxon>Aphanomyces</taxon>
    </lineage>
</organism>
<dbReference type="SUPFAM" id="SSF53098">
    <property type="entry name" value="Ribonuclease H-like"/>
    <property type="match status" value="1"/>
</dbReference>
<dbReference type="GeneID" id="20086043"/>
<proteinExistence type="predicted"/>
<dbReference type="InterPro" id="IPR008906">
    <property type="entry name" value="HATC_C_dom"/>
</dbReference>
<dbReference type="RefSeq" id="XP_008873156.1">
    <property type="nucleotide sequence ID" value="XM_008874934.1"/>
</dbReference>
<name>A0A024TXC2_9STRA</name>
<dbReference type="OrthoDB" id="123865at2759"/>
<feature type="domain" description="HAT C-terminal dimerisation" evidence="1">
    <location>
        <begin position="89"/>
        <end position="127"/>
    </location>
</feature>
<dbReference type="VEuPathDB" id="FungiDB:H310_08993"/>
<dbReference type="InterPro" id="IPR012337">
    <property type="entry name" value="RNaseH-like_sf"/>
</dbReference>
<protein>
    <recommendedName>
        <fullName evidence="1">HAT C-terminal dimerisation domain-containing protein</fullName>
    </recommendedName>
</protein>
<dbReference type="STRING" id="157072.A0A024TXC2"/>
<gene>
    <name evidence="2" type="ORF">H310_08993</name>
</gene>
<dbReference type="Pfam" id="PF05699">
    <property type="entry name" value="Dimer_Tnp_hAT"/>
    <property type="match status" value="1"/>
</dbReference>